<dbReference type="Gene3D" id="3.40.190.10">
    <property type="entry name" value="Periplasmic binding protein-like II"/>
    <property type="match status" value="1"/>
</dbReference>
<sequence>MSPLYIMRMYERNPNEKGNGRTMKHGWKTIALAAVLLPVLAACSSSTGSAPAGGQQAPKTAEPNEPAKPAEDVKLTFSIWGNDDHKKTIEEIAAKYKTIRPNVTVEVMTIPFNDYQQKLSIMMSSRTAPDIGWLSDTMIPQFLQSGQLADVSSIRSDPAYAFDDMFPSTLAPLTKDGKLYGVPFSTPPSMIFYNKTLFDQKGLKTPAELYKEGRWTYDEMLKAAKAISDPAKGVYGVKLVREWKSWSSTLYSLVKAYGGDVLSKDGTKFLLNSPEGEKAVQLYYDMMFRDGVHPKPGDQTTFESGKLGMFRDVYSSVTKARAIKDFEWDIAPMPKGPNGAGAWVGFAGYAVFQGGKHPKEATEFLKFVSSKESMAATSKYFVPSRKSALESDAFQNAGDRPTKEGIRIAVLEQMNAAEGLPLHKNWQQIDTKVQTHLDYLYTQSASVKEVLQKMEQDVTPLLK</sequence>
<dbReference type="CDD" id="cd13585">
    <property type="entry name" value="PBP2_TMBP_like"/>
    <property type="match status" value="1"/>
</dbReference>
<organism evidence="2 3">
    <name type="scientific">Paenibacillus flagellatus</name>
    <dbReference type="NCBI Taxonomy" id="2211139"/>
    <lineage>
        <taxon>Bacteria</taxon>
        <taxon>Bacillati</taxon>
        <taxon>Bacillota</taxon>
        <taxon>Bacilli</taxon>
        <taxon>Bacillales</taxon>
        <taxon>Paenibacillaceae</taxon>
        <taxon>Paenibacillus</taxon>
    </lineage>
</organism>
<evidence type="ECO:0000313" key="2">
    <source>
        <dbReference type="EMBL" id="PYI53445.1"/>
    </source>
</evidence>
<dbReference type="EMBL" id="QJVJ01000007">
    <property type="protein sequence ID" value="PYI53445.1"/>
    <property type="molecule type" value="Genomic_DNA"/>
</dbReference>
<evidence type="ECO:0000256" key="1">
    <source>
        <dbReference type="SAM" id="MobiDB-lite"/>
    </source>
</evidence>
<reference evidence="2 3" key="1">
    <citation type="submission" date="2018-05" db="EMBL/GenBank/DDBJ databases">
        <title>Paenibacillus flagellatus sp. nov., isolated from selenium mineral soil.</title>
        <authorList>
            <person name="Dai X."/>
        </authorList>
    </citation>
    <scope>NUCLEOTIDE SEQUENCE [LARGE SCALE GENOMIC DNA]</scope>
    <source>
        <strain evidence="2 3">DXL2</strain>
    </source>
</reference>
<name>A0A2V5K2F1_9BACL</name>
<dbReference type="PANTHER" id="PTHR43649">
    <property type="entry name" value="ARABINOSE-BINDING PROTEIN-RELATED"/>
    <property type="match status" value="1"/>
</dbReference>
<dbReference type="InterPro" id="IPR006059">
    <property type="entry name" value="SBP"/>
</dbReference>
<keyword evidence="3" id="KW-1185">Reference proteome</keyword>
<dbReference type="AlphaFoldDB" id="A0A2V5K2F1"/>
<proteinExistence type="predicted"/>
<accession>A0A2V5K2F1</accession>
<evidence type="ECO:0000313" key="3">
    <source>
        <dbReference type="Proteomes" id="UP000247476"/>
    </source>
</evidence>
<dbReference type="SUPFAM" id="SSF53850">
    <property type="entry name" value="Periplasmic binding protein-like II"/>
    <property type="match status" value="1"/>
</dbReference>
<comment type="caution">
    <text evidence="2">The sequence shown here is derived from an EMBL/GenBank/DDBJ whole genome shotgun (WGS) entry which is preliminary data.</text>
</comment>
<dbReference type="Pfam" id="PF01547">
    <property type="entry name" value="SBP_bac_1"/>
    <property type="match status" value="1"/>
</dbReference>
<dbReference type="PANTHER" id="PTHR43649:SF12">
    <property type="entry name" value="DIACETYLCHITOBIOSE BINDING PROTEIN DASA"/>
    <property type="match status" value="1"/>
</dbReference>
<dbReference type="Proteomes" id="UP000247476">
    <property type="component" value="Unassembled WGS sequence"/>
</dbReference>
<gene>
    <name evidence="2" type="ORF">DLM86_16865</name>
</gene>
<dbReference type="InterPro" id="IPR050490">
    <property type="entry name" value="Bact_solute-bd_prot1"/>
</dbReference>
<feature type="region of interest" description="Disordered" evidence="1">
    <location>
        <begin position="47"/>
        <end position="69"/>
    </location>
</feature>
<protein>
    <submittedName>
        <fullName evidence="2">Sugar ABC transporter substrate-binding protein</fullName>
    </submittedName>
</protein>